<keyword evidence="2" id="KW-0812">Transmembrane</keyword>
<keyword evidence="2" id="KW-0472">Membrane</keyword>
<proteinExistence type="inferred from homology"/>
<reference evidence="3 4" key="1">
    <citation type="submission" date="2016-11" db="EMBL/GenBank/DDBJ databases">
        <authorList>
            <person name="Jaros S."/>
            <person name="Januszkiewicz K."/>
            <person name="Wedrychowicz H."/>
        </authorList>
    </citation>
    <scope>NUCLEOTIDE SEQUENCE [LARGE SCALE GENOMIC DNA]</scope>
    <source>
        <strain evidence="3 4">DSM 16112</strain>
    </source>
</reference>
<dbReference type="PANTHER" id="PTHR30203:SF32">
    <property type="entry name" value="CATION EFFLUX SYSTEM PROTEIN CUSC"/>
    <property type="match status" value="1"/>
</dbReference>
<keyword evidence="2" id="KW-0732">Signal</keyword>
<dbReference type="PROSITE" id="PS51257">
    <property type="entry name" value="PROKAR_LIPOPROTEIN"/>
    <property type="match status" value="1"/>
</dbReference>
<dbReference type="OrthoDB" id="9770517at2"/>
<dbReference type="SUPFAM" id="SSF56954">
    <property type="entry name" value="Outer membrane efflux proteins (OEP)"/>
    <property type="match status" value="1"/>
</dbReference>
<evidence type="ECO:0000313" key="3">
    <source>
        <dbReference type="EMBL" id="SHE56532.1"/>
    </source>
</evidence>
<evidence type="ECO:0000256" key="2">
    <source>
        <dbReference type="RuleBase" id="RU362097"/>
    </source>
</evidence>
<name>A0A1M4UID6_9BURK</name>
<sequence>MPSSRLLSTPVAALAALVLSACTSLHTGYQSPDARIPAQWSAASEASQQAIRQAALHDAWWTRFGDATLDQLVTQALEQNPDLVTAAWNIQIARLNAGLADDRATPSLGASTSTNASHNFDAGSTGRSYSVGLNLSYEVDLWGKIASQRDAAQWRVQASQSDLQTTALTLVANVATLYWQLGYQNEQIRSGEQSLAHVQRTRQLVQAQYDAGSVSGLELQEARRSVASQESALVQLRQERVNTLNALAVLLNQPPSGESIALLLPAEPQALPQSRVPDIPAGLPAQVLQRRPDLQAAEARLRATLADGDATRASYYPSISLTSSVGSSSSALGNLLSNPIGTLGASLAFPFLNQTQMRLNNAISRATYESASVAFQKTFYTALQEVETALGARQQLQTQAGLLQEQLEAARQVEALNEVRYRAGATTLKNWLDAQESRRNAELTVSANRLSQLTNQLTLYKALGGDTVFEAPASVSSAIQP</sequence>
<dbReference type="PANTHER" id="PTHR30203">
    <property type="entry name" value="OUTER MEMBRANE CATION EFFLUX PROTEIN"/>
    <property type="match status" value="1"/>
</dbReference>
<gene>
    <name evidence="3" type="ORF">SAMN02745117_00490</name>
</gene>
<accession>A0A1M4UID6</accession>
<dbReference type="InterPro" id="IPR010131">
    <property type="entry name" value="MdtP/NodT-like"/>
</dbReference>
<dbReference type="NCBIfam" id="TIGR01845">
    <property type="entry name" value="outer_NodT"/>
    <property type="match status" value="1"/>
</dbReference>
<dbReference type="GO" id="GO:0005886">
    <property type="term" value="C:plasma membrane"/>
    <property type="evidence" value="ECO:0007669"/>
    <property type="project" value="UniProtKB-SubCell"/>
</dbReference>
<feature type="signal peptide" evidence="2">
    <location>
        <begin position="1"/>
        <end position="21"/>
    </location>
</feature>
<comment type="similarity">
    <text evidence="1 2">Belongs to the outer membrane factor (OMF) (TC 1.B.17) family.</text>
</comment>
<dbReference type="AlphaFoldDB" id="A0A1M4UID6"/>
<dbReference type="Pfam" id="PF02321">
    <property type="entry name" value="OEP"/>
    <property type="match status" value="2"/>
</dbReference>
<dbReference type="InterPro" id="IPR003423">
    <property type="entry name" value="OMP_efflux"/>
</dbReference>
<feature type="chain" id="PRO_5011817427" evidence="2">
    <location>
        <begin position="22"/>
        <end position="481"/>
    </location>
</feature>
<dbReference type="Gene3D" id="1.20.1600.10">
    <property type="entry name" value="Outer membrane efflux proteins (OEP)"/>
    <property type="match status" value="1"/>
</dbReference>
<comment type="subcellular location">
    <subcellularLocation>
        <location evidence="2">Cell membrane</location>
        <topology evidence="2">Lipid-anchor</topology>
    </subcellularLocation>
</comment>
<dbReference type="Proteomes" id="UP000184327">
    <property type="component" value="Unassembled WGS sequence"/>
</dbReference>
<keyword evidence="2 3" id="KW-0449">Lipoprotein</keyword>
<dbReference type="Gene3D" id="2.20.200.10">
    <property type="entry name" value="Outer membrane efflux proteins (OEP)"/>
    <property type="match status" value="1"/>
</dbReference>
<evidence type="ECO:0000256" key="1">
    <source>
        <dbReference type="ARBA" id="ARBA00007613"/>
    </source>
</evidence>
<organism evidence="3 4">
    <name type="scientific">Lampropedia hyalina DSM 16112</name>
    <dbReference type="NCBI Taxonomy" id="1122156"/>
    <lineage>
        <taxon>Bacteria</taxon>
        <taxon>Pseudomonadati</taxon>
        <taxon>Pseudomonadota</taxon>
        <taxon>Betaproteobacteria</taxon>
        <taxon>Burkholderiales</taxon>
        <taxon>Comamonadaceae</taxon>
        <taxon>Lampropedia</taxon>
    </lineage>
</organism>
<protein>
    <submittedName>
        <fullName evidence="3">Efflux transporter, outer membrane factor (OMF) lipoprotein, NodT family</fullName>
    </submittedName>
</protein>
<keyword evidence="4" id="KW-1185">Reference proteome</keyword>
<keyword evidence="2" id="KW-0564">Palmitate</keyword>
<keyword evidence="2" id="KW-1134">Transmembrane beta strand</keyword>
<dbReference type="RefSeq" id="WP_073354471.1">
    <property type="nucleotide sequence ID" value="NZ_FQUZ01000004.1"/>
</dbReference>
<evidence type="ECO:0000313" key="4">
    <source>
        <dbReference type="Proteomes" id="UP000184327"/>
    </source>
</evidence>
<dbReference type="GO" id="GO:0015562">
    <property type="term" value="F:efflux transmembrane transporter activity"/>
    <property type="evidence" value="ECO:0007669"/>
    <property type="project" value="InterPro"/>
</dbReference>
<dbReference type="STRING" id="1122156.SAMN02745117_00490"/>
<dbReference type="EMBL" id="FQUZ01000004">
    <property type="protein sequence ID" value="SHE56532.1"/>
    <property type="molecule type" value="Genomic_DNA"/>
</dbReference>